<dbReference type="PANTHER" id="PTHR37017">
    <property type="entry name" value="AB HYDROLASE-1 DOMAIN-CONTAINING PROTEIN-RELATED"/>
    <property type="match status" value="1"/>
</dbReference>
<comment type="caution">
    <text evidence="2">The sequence shown here is derived from an EMBL/GenBank/DDBJ whole genome shotgun (WGS) entry which is preliminary data.</text>
</comment>
<protein>
    <recommendedName>
        <fullName evidence="1">AB hydrolase-1 domain-containing protein</fullName>
    </recommendedName>
</protein>
<gene>
    <name evidence="2" type="ORF">CSAL01_07198</name>
</gene>
<sequence length="227" mass="24371">MAHANRPRRQHLHEQGLDTTIVIIPDAFCRPEHYDLPVTSRRALGADIVIVVQNPSTRLMGASAAGVPAGLYDDTANARVVVEGLVRDGRSVLVVAHSYGALVASECVKGLGREGLMGVQPGGVVRMVLIAGIVPLEGQSLNEAVNGRLGIGPPDDVVGGFMYHKQEKLAARFYSSLPACRSLEHAGATNTEQSVRSFEERLRYAGYRGIPVTYMVTTADQMVPVEL</sequence>
<accession>A0A135T8J3</accession>
<dbReference type="Proteomes" id="UP000070121">
    <property type="component" value="Unassembled WGS sequence"/>
</dbReference>
<dbReference type="AlphaFoldDB" id="A0A135T8J3"/>
<dbReference type="SUPFAM" id="SSF53474">
    <property type="entry name" value="alpha/beta-Hydrolases"/>
    <property type="match status" value="1"/>
</dbReference>
<dbReference type="Gene3D" id="3.40.50.1820">
    <property type="entry name" value="alpha/beta hydrolase"/>
    <property type="match status" value="1"/>
</dbReference>
<name>A0A135T8J3_9PEZI</name>
<dbReference type="STRING" id="1209931.A0A135T8J3"/>
<evidence type="ECO:0000313" key="2">
    <source>
        <dbReference type="EMBL" id="KXH44456.1"/>
    </source>
</evidence>
<evidence type="ECO:0000313" key="3">
    <source>
        <dbReference type="Proteomes" id="UP000070121"/>
    </source>
</evidence>
<organism evidence="2 3">
    <name type="scientific">Colletotrichum salicis</name>
    <dbReference type="NCBI Taxonomy" id="1209931"/>
    <lineage>
        <taxon>Eukaryota</taxon>
        <taxon>Fungi</taxon>
        <taxon>Dikarya</taxon>
        <taxon>Ascomycota</taxon>
        <taxon>Pezizomycotina</taxon>
        <taxon>Sordariomycetes</taxon>
        <taxon>Hypocreomycetidae</taxon>
        <taxon>Glomerellales</taxon>
        <taxon>Glomerellaceae</taxon>
        <taxon>Colletotrichum</taxon>
        <taxon>Colletotrichum acutatum species complex</taxon>
    </lineage>
</organism>
<dbReference type="Pfam" id="PF12697">
    <property type="entry name" value="Abhydrolase_6"/>
    <property type="match status" value="1"/>
</dbReference>
<dbReference type="PANTHER" id="PTHR37017:SF11">
    <property type="entry name" value="ESTERASE_LIPASE_THIOESTERASE DOMAIN-CONTAINING PROTEIN"/>
    <property type="match status" value="1"/>
</dbReference>
<dbReference type="InterPro" id="IPR000073">
    <property type="entry name" value="AB_hydrolase_1"/>
</dbReference>
<dbReference type="EMBL" id="JFFI01002071">
    <property type="protein sequence ID" value="KXH44456.1"/>
    <property type="molecule type" value="Genomic_DNA"/>
</dbReference>
<dbReference type="InterPro" id="IPR029058">
    <property type="entry name" value="AB_hydrolase_fold"/>
</dbReference>
<keyword evidence="3" id="KW-1185">Reference proteome</keyword>
<feature type="domain" description="AB hydrolase-1" evidence="1">
    <location>
        <begin position="21"/>
        <end position="224"/>
    </location>
</feature>
<reference evidence="2 3" key="1">
    <citation type="submission" date="2014-02" db="EMBL/GenBank/DDBJ databases">
        <title>The genome sequence of Colletotrichum salicis CBS 607.94.</title>
        <authorList>
            <person name="Baroncelli R."/>
            <person name="Thon M.R."/>
        </authorList>
    </citation>
    <scope>NUCLEOTIDE SEQUENCE [LARGE SCALE GENOMIC DNA]</scope>
    <source>
        <strain evidence="2 3">CBS 607.94</strain>
    </source>
</reference>
<evidence type="ECO:0000259" key="1">
    <source>
        <dbReference type="Pfam" id="PF12697"/>
    </source>
</evidence>
<dbReference type="OrthoDB" id="1263307at2759"/>
<dbReference type="InterPro" id="IPR052897">
    <property type="entry name" value="Sec-Metab_Biosynth_Hydrolase"/>
</dbReference>
<proteinExistence type="predicted"/>